<feature type="transmembrane region" description="Helical" evidence="2">
    <location>
        <begin position="9"/>
        <end position="27"/>
    </location>
</feature>
<name>A0A7W7T5T1_9PSEU</name>
<organism evidence="3 4">
    <name type="scientific">Saccharothrix violaceirubra</name>
    <dbReference type="NCBI Taxonomy" id="413306"/>
    <lineage>
        <taxon>Bacteria</taxon>
        <taxon>Bacillati</taxon>
        <taxon>Actinomycetota</taxon>
        <taxon>Actinomycetes</taxon>
        <taxon>Pseudonocardiales</taxon>
        <taxon>Pseudonocardiaceae</taxon>
        <taxon>Saccharothrix</taxon>
    </lineage>
</organism>
<gene>
    <name evidence="3" type="ORF">F4559_004434</name>
</gene>
<keyword evidence="2" id="KW-0472">Membrane</keyword>
<feature type="transmembrane region" description="Helical" evidence="2">
    <location>
        <begin position="80"/>
        <end position="98"/>
    </location>
</feature>
<comment type="caution">
    <text evidence="3">The sequence shown here is derived from an EMBL/GenBank/DDBJ whole genome shotgun (WGS) entry which is preliminary data.</text>
</comment>
<keyword evidence="4" id="KW-1185">Reference proteome</keyword>
<protein>
    <submittedName>
        <fullName evidence="3">Uncharacterized protein</fullName>
    </submittedName>
</protein>
<dbReference type="AlphaFoldDB" id="A0A7W7T5T1"/>
<accession>A0A7W7T5T1</accession>
<evidence type="ECO:0000256" key="2">
    <source>
        <dbReference type="SAM" id="Phobius"/>
    </source>
</evidence>
<keyword evidence="2" id="KW-0812">Transmembrane</keyword>
<keyword evidence="2" id="KW-1133">Transmembrane helix</keyword>
<evidence type="ECO:0000313" key="3">
    <source>
        <dbReference type="EMBL" id="MBB4967075.1"/>
    </source>
</evidence>
<dbReference type="Proteomes" id="UP000542674">
    <property type="component" value="Unassembled WGS sequence"/>
</dbReference>
<dbReference type="EMBL" id="JACHJS010000001">
    <property type="protein sequence ID" value="MBB4967075.1"/>
    <property type="molecule type" value="Genomic_DNA"/>
</dbReference>
<dbReference type="RefSeq" id="WP_184671479.1">
    <property type="nucleotide sequence ID" value="NZ_BAABAI010000037.1"/>
</dbReference>
<sequence>MITRRRPPWWVLAYALVLALIGMHHLATDHRQDVRAMTHAGSTAAFTAHSGTSAMPPVAEVAPRGEPESHHSPAAPADHLGLHLCLAILAALLVLLALGRRAPAAHSPATRTTERSTTPIVRRSVSPLFERLCVLRL</sequence>
<proteinExistence type="predicted"/>
<feature type="region of interest" description="Disordered" evidence="1">
    <location>
        <begin position="47"/>
        <end position="74"/>
    </location>
</feature>
<evidence type="ECO:0000313" key="4">
    <source>
        <dbReference type="Proteomes" id="UP000542674"/>
    </source>
</evidence>
<evidence type="ECO:0000256" key="1">
    <source>
        <dbReference type="SAM" id="MobiDB-lite"/>
    </source>
</evidence>
<reference evidence="3 4" key="1">
    <citation type="submission" date="2020-08" db="EMBL/GenBank/DDBJ databases">
        <title>Sequencing the genomes of 1000 actinobacteria strains.</title>
        <authorList>
            <person name="Klenk H.-P."/>
        </authorList>
    </citation>
    <scope>NUCLEOTIDE SEQUENCE [LARGE SCALE GENOMIC DNA]</scope>
    <source>
        <strain evidence="3 4">DSM 45084</strain>
    </source>
</reference>